<name>A0ABR2IUG0_9PEZI</name>
<gene>
    <name evidence="3" type="ORF">PGQ11_007050</name>
</gene>
<evidence type="ECO:0000256" key="1">
    <source>
        <dbReference type="SAM" id="MobiDB-lite"/>
    </source>
</evidence>
<keyword evidence="4" id="KW-1185">Reference proteome</keyword>
<feature type="region of interest" description="Disordered" evidence="1">
    <location>
        <begin position="34"/>
        <end position="56"/>
    </location>
</feature>
<feature type="transmembrane region" description="Helical" evidence="2">
    <location>
        <begin position="68"/>
        <end position="90"/>
    </location>
</feature>
<dbReference type="Proteomes" id="UP001390339">
    <property type="component" value="Unassembled WGS sequence"/>
</dbReference>
<keyword evidence="2" id="KW-1133">Transmembrane helix</keyword>
<protein>
    <submittedName>
        <fullName evidence="3">Uncharacterized protein</fullName>
    </submittedName>
</protein>
<evidence type="ECO:0000313" key="4">
    <source>
        <dbReference type="Proteomes" id="UP001390339"/>
    </source>
</evidence>
<accession>A0ABR2IUG0</accession>
<proteinExistence type="predicted"/>
<evidence type="ECO:0000313" key="3">
    <source>
        <dbReference type="EMBL" id="KAK8868472.1"/>
    </source>
</evidence>
<feature type="transmembrane region" description="Helical" evidence="2">
    <location>
        <begin position="102"/>
        <end position="123"/>
    </location>
</feature>
<keyword evidence="2" id="KW-0812">Transmembrane</keyword>
<organism evidence="3 4">
    <name type="scientific">Apiospora arundinis</name>
    <dbReference type="NCBI Taxonomy" id="335852"/>
    <lineage>
        <taxon>Eukaryota</taxon>
        <taxon>Fungi</taxon>
        <taxon>Dikarya</taxon>
        <taxon>Ascomycota</taxon>
        <taxon>Pezizomycotina</taxon>
        <taxon>Sordariomycetes</taxon>
        <taxon>Xylariomycetidae</taxon>
        <taxon>Amphisphaeriales</taxon>
        <taxon>Apiosporaceae</taxon>
        <taxon>Apiospora</taxon>
    </lineage>
</organism>
<keyword evidence="2" id="KW-0472">Membrane</keyword>
<reference evidence="3 4" key="1">
    <citation type="journal article" date="2024" name="IMA Fungus">
        <title>Apiospora arundinis, a panoply of carbohydrate-active enzymes and secondary metabolites.</title>
        <authorList>
            <person name="Sorensen T."/>
            <person name="Petersen C."/>
            <person name="Muurmann A.T."/>
            <person name="Christiansen J.V."/>
            <person name="Brundto M.L."/>
            <person name="Overgaard C.K."/>
            <person name="Boysen A.T."/>
            <person name="Wollenberg R.D."/>
            <person name="Larsen T.O."/>
            <person name="Sorensen J.L."/>
            <person name="Nielsen K.L."/>
            <person name="Sondergaard T.E."/>
        </authorList>
    </citation>
    <scope>NUCLEOTIDE SEQUENCE [LARGE SCALE GENOMIC DNA]</scope>
    <source>
        <strain evidence="3 4">AAU 773</strain>
    </source>
</reference>
<sequence>MAPHGTAKIPKSCVGVGPKRVPFIPDPKAQVDCQINDASDTDSPESEQPTKNNGVKPLISPPAFARGLFVDLLSVLVSVAFLVFAIKGTLSNDKEIGQQERTLLNIAPIVATAFPYCFALILGRTLQTILSSRMERGVDCLSLAYLTRSQTLGGTLTAPLHIRLGHWLPAALIALWAFSPLGSQASLRFISLQTRPVHELLDRPVHYSYPVGTWVSACVACRLPARNSLLQAAFQSAANTWNVPQDSWGNVKVPMLEDSNDADMADGWRDVTNQPEYTSLVGIPLRLPPGRGNMSFMMESWYWEFRNASLWEANSTAPLLKSAHEYNDTDTLTNLTGINNLWQFAIPVSLPDAPNIEAIPITFEASTAGWPLQNSLNFPYTYGNHLPDYIGEYSPIDEYRPISIVRLDAILVQTPVQLNVSCKSPSSCRVTDIRRSSLAADYNTEDDMTLFIRYILPHLIKAFTLEGGGSPRSSVLEAYLYDPHQNPYNTLSGRDVINIQNISAVDLGRRLTQVINSYWLVENQFSNIVSGFNTSSETWPRQDYFIRNSTTTTTETQEYLRCDIGWAVALCLACVVALLAALASAALGFFRLAPDCTDFLSALTLTDGRMVLEGGSSLDEYERVRLLKDVRLKVGDSRSWEQVGHTSIAQDGHVGDLKKSRLYW</sequence>
<comment type="caution">
    <text evidence="3">The sequence shown here is derived from an EMBL/GenBank/DDBJ whole genome shotgun (WGS) entry which is preliminary data.</text>
</comment>
<dbReference type="EMBL" id="JAPCWZ010000004">
    <property type="protein sequence ID" value="KAK8868472.1"/>
    <property type="molecule type" value="Genomic_DNA"/>
</dbReference>
<feature type="transmembrane region" description="Helical" evidence="2">
    <location>
        <begin position="564"/>
        <end position="590"/>
    </location>
</feature>
<evidence type="ECO:0000256" key="2">
    <source>
        <dbReference type="SAM" id="Phobius"/>
    </source>
</evidence>